<gene>
    <name evidence="2" type="ORF">UY3_05572</name>
</gene>
<evidence type="ECO:0000256" key="1">
    <source>
        <dbReference type="SAM" id="MobiDB-lite"/>
    </source>
</evidence>
<dbReference type="AlphaFoldDB" id="M7BYU4"/>
<dbReference type="EMBL" id="KB522805">
    <property type="protein sequence ID" value="EMP37258.1"/>
    <property type="molecule type" value="Genomic_DNA"/>
</dbReference>
<organism evidence="2 3">
    <name type="scientific">Chelonia mydas</name>
    <name type="common">Green sea-turtle</name>
    <name type="synonym">Chelonia agassizi</name>
    <dbReference type="NCBI Taxonomy" id="8469"/>
    <lineage>
        <taxon>Eukaryota</taxon>
        <taxon>Metazoa</taxon>
        <taxon>Chordata</taxon>
        <taxon>Craniata</taxon>
        <taxon>Vertebrata</taxon>
        <taxon>Euteleostomi</taxon>
        <taxon>Archelosauria</taxon>
        <taxon>Testudinata</taxon>
        <taxon>Testudines</taxon>
        <taxon>Cryptodira</taxon>
        <taxon>Durocryptodira</taxon>
        <taxon>Americhelydia</taxon>
        <taxon>Chelonioidea</taxon>
        <taxon>Cheloniidae</taxon>
        <taxon>Chelonia</taxon>
    </lineage>
</organism>
<feature type="region of interest" description="Disordered" evidence="1">
    <location>
        <begin position="20"/>
        <end position="39"/>
    </location>
</feature>
<protein>
    <submittedName>
        <fullName evidence="2">Lipid phosphate phosphatase-related protein type 2</fullName>
    </submittedName>
</protein>
<keyword evidence="3" id="KW-1185">Reference proteome</keyword>
<dbReference type="Proteomes" id="UP000031443">
    <property type="component" value="Unassembled WGS sequence"/>
</dbReference>
<dbReference type="PANTHER" id="PTHR34533">
    <property type="entry name" value="TRANSMEMBRANE PROTEIN CCDC163"/>
    <property type="match status" value="1"/>
</dbReference>
<sequence length="399" mass="43334">MDALKGQVLTTKETTLITVSKEDKNRGNAPSGYLSRASSNAGLPPFLCSRQDPGDAPRQKKLTNELEIIKSQLHAQAKAFEALSHSVSLLEQESSLQQRKIQQLEEELSRACGPAQGEMFERLVDGKILEVWAAMAKEVEGLQESLLERPDHRMIQRGDSLENLSLEILESKKFLWEELESVQEDQEDDITKNLVSIKKMHENQVKCRKILSQLKGKGPGAEAALESVGRGRDSRPVKEELNDIWSAVNTLRNSMASCSLRGDGQAAVRVTGVYSFGLFTTTIFANAGQVVTGNQTPHFLSVCRPNYTALGCQLPGPQYITDRGACAGNPALVTAARKAFPSKDAALSAYAVVYTAVTCVVNNFRSKAPAAQKPAPAESLASVPGVGRALVEQPWKSSA</sequence>
<reference evidence="3" key="1">
    <citation type="journal article" date="2013" name="Nat. Genet.">
        <title>The draft genomes of soft-shell turtle and green sea turtle yield insights into the development and evolution of the turtle-specific body plan.</title>
        <authorList>
            <person name="Wang Z."/>
            <person name="Pascual-Anaya J."/>
            <person name="Zadissa A."/>
            <person name="Li W."/>
            <person name="Niimura Y."/>
            <person name="Huang Z."/>
            <person name="Li C."/>
            <person name="White S."/>
            <person name="Xiong Z."/>
            <person name="Fang D."/>
            <person name="Wang B."/>
            <person name="Ming Y."/>
            <person name="Chen Y."/>
            <person name="Zheng Y."/>
            <person name="Kuraku S."/>
            <person name="Pignatelli M."/>
            <person name="Herrero J."/>
            <person name="Beal K."/>
            <person name="Nozawa M."/>
            <person name="Li Q."/>
            <person name="Wang J."/>
            <person name="Zhang H."/>
            <person name="Yu L."/>
            <person name="Shigenobu S."/>
            <person name="Wang J."/>
            <person name="Liu J."/>
            <person name="Flicek P."/>
            <person name="Searle S."/>
            <person name="Wang J."/>
            <person name="Kuratani S."/>
            <person name="Yin Y."/>
            <person name="Aken B."/>
            <person name="Zhang G."/>
            <person name="Irie N."/>
        </authorList>
    </citation>
    <scope>NUCLEOTIDE SEQUENCE [LARGE SCALE GENOMIC DNA]</scope>
</reference>
<evidence type="ECO:0000313" key="2">
    <source>
        <dbReference type="EMBL" id="EMP37258.1"/>
    </source>
</evidence>
<dbReference type="STRING" id="8469.M7BYU4"/>
<dbReference type="eggNOG" id="KOG3030">
    <property type="taxonomic scope" value="Eukaryota"/>
</dbReference>
<proteinExistence type="predicted"/>
<evidence type="ECO:0000313" key="3">
    <source>
        <dbReference type="Proteomes" id="UP000031443"/>
    </source>
</evidence>
<dbReference type="InterPro" id="IPR039284">
    <property type="entry name" value="CCDC159/163"/>
</dbReference>
<dbReference type="PANTHER" id="PTHR34533:SF1">
    <property type="entry name" value="COILED-COIL DOMAIN-CONTAINING PROTEIN 159"/>
    <property type="match status" value="1"/>
</dbReference>
<name>M7BYU4_CHEMY</name>
<accession>M7BYU4</accession>